<protein>
    <submittedName>
        <fullName evidence="3">DEAD/DEAH box helicase</fullName>
    </submittedName>
</protein>
<reference evidence="3 4" key="1">
    <citation type="submission" date="2021-01" db="EMBL/GenBank/DDBJ databases">
        <title>Entomomonas sp. F2A isolated from a house cricket (Acheta domesticus).</title>
        <authorList>
            <person name="Spergser J."/>
            <person name="Busse H.-J."/>
        </authorList>
    </citation>
    <scope>NUCLEOTIDE SEQUENCE [LARGE SCALE GENOMIC DNA]</scope>
    <source>
        <strain evidence="3 4">F2A</strain>
    </source>
</reference>
<dbReference type="PANTHER" id="PTHR10799">
    <property type="entry name" value="SNF2/RAD54 HELICASE FAMILY"/>
    <property type="match status" value="1"/>
</dbReference>
<dbReference type="InterPro" id="IPR027417">
    <property type="entry name" value="P-loop_NTPase"/>
</dbReference>
<dbReference type="AlphaFoldDB" id="A0A974NHS0"/>
<name>A0A974NHS0_9GAMM</name>
<evidence type="ECO:0000256" key="1">
    <source>
        <dbReference type="ARBA" id="ARBA00022806"/>
    </source>
</evidence>
<dbReference type="Gene3D" id="3.40.50.300">
    <property type="entry name" value="P-loop containing nucleotide triphosphate hydrolases"/>
    <property type="match status" value="2"/>
</dbReference>
<keyword evidence="1 3" id="KW-0347">Helicase</keyword>
<keyword evidence="1 3" id="KW-0067">ATP-binding</keyword>
<evidence type="ECO:0000313" key="3">
    <source>
        <dbReference type="EMBL" id="QQP86878.1"/>
    </source>
</evidence>
<feature type="domain" description="Helicase C-terminal" evidence="2">
    <location>
        <begin position="602"/>
        <end position="753"/>
    </location>
</feature>
<dbReference type="GO" id="GO:0004386">
    <property type="term" value="F:helicase activity"/>
    <property type="evidence" value="ECO:0007669"/>
    <property type="project" value="UniProtKB-KW"/>
</dbReference>
<keyword evidence="4" id="KW-1185">Reference proteome</keyword>
<dbReference type="SMART" id="SM00487">
    <property type="entry name" value="DEXDc"/>
    <property type="match status" value="1"/>
</dbReference>
<dbReference type="InterPro" id="IPR038718">
    <property type="entry name" value="SNF2-like_sf"/>
</dbReference>
<dbReference type="GO" id="GO:0005524">
    <property type="term" value="F:ATP binding"/>
    <property type="evidence" value="ECO:0007669"/>
    <property type="project" value="InterPro"/>
</dbReference>
<gene>
    <name evidence="3" type="ORF">JHT90_06445</name>
</gene>
<dbReference type="InterPro" id="IPR014001">
    <property type="entry name" value="Helicase_ATP-bd"/>
</dbReference>
<sequence length="780" mass="87811">MNTAIQNIPGKGLVQDLSVFINTFKGQLLDSLGQSNPPVYTPEKANPIRQAIMDNLIRQPFPAQAEIVQAVCALLIDSNEPAAIINAEMGTGKTMMAIAIAAVLFAEGYKRSLVISPPHLVYKWRREILETVPHAKVWVLNGPDTLAKLLQAREALKVKSEDVPEFYILGRVRMRMGYHWKPVCKNGRFVERYLDEDSQKTFTKIRPAACCPDCFSHIINPKSEQPYTPEEFCEIKNQQQCESCGSKLWTLMNGKKVEHKQADSEAEEIEQQDFRKQLVKEMCKIPTIGTATANKLINTFGTDFIAEMLVDNVHNFINLMDEKGDLIFNDSQAVRMERALGKIEFSFGQGGYQASEFIKRYLPQDYFHLLIVDEGHEYKNEGSAQGQAMGVLASKVKKILLLTGTLMGGYASDLFYLLFRVITSRMIEDGYKPNERGSLATASTAFQRDHGILKDIFTEKQGESHKTAKGNKMVHRTSKAPGFGPKGILRYVLPFTVFLKLKEIGGDILPEYTEEFVEVDMTDEQQDAYSYLVGTLTTLLKKALARGDTSLLGVVLNTLLAWPDCCFREETVTHPRDTNDDGTPKVLAKVESLFTPVNIMPKEAELIRICREEKANNRRVLVYSTYTQTRDTTHRLKTILEREGFKVGVLKCKPEEREDWILARVEEGIDVLICNPEQVKTGLDLLDFPTIVYMQTGFNVYTMMQASRRSWRIGQTQVVRVIFLGYRDTTQINCLELMAKKIAVTQSTSGDIPDSGLDCLNPDSESVEMALAKQLLAKAA</sequence>
<dbReference type="KEGG" id="eaz:JHT90_06445"/>
<dbReference type="InterPro" id="IPR001650">
    <property type="entry name" value="Helicase_C-like"/>
</dbReference>
<dbReference type="Gene3D" id="3.40.50.10810">
    <property type="entry name" value="Tandem AAA-ATPase domain"/>
    <property type="match status" value="1"/>
</dbReference>
<organism evidence="3 4">
    <name type="scientific">Entomomonas asaccharolytica</name>
    <dbReference type="NCBI Taxonomy" id="2785331"/>
    <lineage>
        <taxon>Bacteria</taxon>
        <taxon>Pseudomonadati</taxon>
        <taxon>Pseudomonadota</taxon>
        <taxon>Gammaproteobacteria</taxon>
        <taxon>Pseudomonadales</taxon>
        <taxon>Pseudomonadaceae</taxon>
        <taxon>Entomomonas</taxon>
    </lineage>
</organism>
<dbReference type="Pfam" id="PF00176">
    <property type="entry name" value="SNF2-rel_dom"/>
    <property type="match status" value="1"/>
</dbReference>
<accession>A0A974NHS0</accession>
<dbReference type="PROSITE" id="PS51194">
    <property type="entry name" value="HELICASE_CTER"/>
    <property type="match status" value="1"/>
</dbReference>
<proteinExistence type="predicted"/>
<dbReference type="Pfam" id="PF00271">
    <property type="entry name" value="Helicase_C"/>
    <property type="match status" value="1"/>
</dbReference>
<evidence type="ECO:0000313" key="4">
    <source>
        <dbReference type="Proteomes" id="UP000595278"/>
    </source>
</evidence>
<keyword evidence="1 3" id="KW-0547">Nucleotide-binding</keyword>
<dbReference type="Proteomes" id="UP000595278">
    <property type="component" value="Chromosome"/>
</dbReference>
<keyword evidence="1 3" id="KW-0378">Hydrolase</keyword>
<dbReference type="RefSeq" id="WP_201095343.1">
    <property type="nucleotide sequence ID" value="NZ_CP067393.1"/>
</dbReference>
<evidence type="ECO:0000259" key="2">
    <source>
        <dbReference type="PROSITE" id="PS51194"/>
    </source>
</evidence>
<dbReference type="EMBL" id="CP067393">
    <property type="protein sequence ID" value="QQP86878.1"/>
    <property type="molecule type" value="Genomic_DNA"/>
</dbReference>
<dbReference type="SUPFAM" id="SSF52540">
    <property type="entry name" value="P-loop containing nucleoside triphosphate hydrolases"/>
    <property type="match status" value="2"/>
</dbReference>
<dbReference type="InterPro" id="IPR000330">
    <property type="entry name" value="SNF2_N"/>
</dbReference>